<evidence type="ECO:0000256" key="4">
    <source>
        <dbReference type="ARBA" id="ARBA00022833"/>
    </source>
</evidence>
<dbReference type="Proteomes" id="UP001461498">
    <property type="component" value="Unassembled WGS sequence"/>
</dbReference>
<dbReference type="InterPro" id="IPR050453">
    <property type="entry name" value="LIM_Homeobox_TF"/>
</dbReference>
<evidence type="ECO:0000256" key="3">
    <source>
        <dbReference type="ARBA" id="ARBA00022737"/>
    </source>
</evidence>
<dbReference type="SMART" id="SM00132">
    <property type="entry name" value="LIM"/>
    <property type="match status" value="1"/>
</dbReference>
<evidence type="ECO:0000256" key="9">
    <source>
        <dbReference type="PROSITE-ProRule" id="PRU00125"/>
    </source>
</evidence>
<organism evidence="11 12">
    <name type="scientific">Rhynocoris fuscipes</name>
    <dbReference type="NCBI Taxonomy" id="488301"/>
    <lineage>
        <taxon>Eukaryota</taxon>
        <taxon>Metazoa</taxon>
        <taxon>Ecdysozoa</taxon>
        <taxon>Arthropoda</taxon>
        <taxon>Hexapoda</taxon>
        <taxon>Insecta</taxon>
        <taxon>Pterygota</taxon>
        <taxon>Neoptera</taxon>
        <taxon>Paraneoptera</taxon>
        <taxon>Hemiptera</taxon>
        <taxon>Heteroptera</taxon>
        <taxon>Panheteroptera</taxon>
        <taxon>Cimicomorpha</taxon>
        <taxon>Reduviidae</taxon>
        <taxon>Harpactorinae</taxon>
        <taxon>Harpactorini</taxon>
        <taxon>Rhynocoris</taxon>
    </lineage>
</organism>
<dbReference type="GO" id="GO:0030182">
    <property type="term" value="P:neuron differentiation"/>
    <property type="evidence" value="ECO:0007669"/>
    <property type="project" value="TreeGrafter"/>
</dbReference>
<dbReference type="AlphaFoldDB" id="A0AAW1CTK0"/>
<name>A0AAW1CTK0_9HEMI</name>
<keyword evidence="6" id="KW-0238">DNA-binding</keyword>
<dbReference type="Pfam" id="PF00412">
    <property type="entry name" value="LIM"/>
    <property type="match status" value="1"/>
</dbReference>
<dbReference type="InterPro" id="IPR001781">
    <property type="entry name" value="Znf_LIM"/>
</dbReference>
<keyword evidence="3" id="KW-0677">Repeat</keyword>
<dbReference type="GO" id="GO:0005634">
    <property type="term" value="C:nucleus"/>
    <property type="evidence" value="ECO:0007669"/>
    <property type="project" value="UniProtKB-SubCell"/>
</dbReference>
<proteinExistence type="predicted"/>
<dbReference type="PROSITE" id="PS50023">
    <property type="entry name" value="LIM_DOMAIN_2"/>
    <property type="match status" value="1"/>
</dbReference>
<evidence type="ECO:0000259" key="10">
    <source>
        <dbReference type="PROSITE" id="PS50023"/>
    </source>
</evidence>
<keyword evidence="5 9" id="KW-0440">LIM domain</keyword>
<dbReference type="EMBL" id="JAPXFL010000011">
    <property type="protein sequence ID" value="KAK9499599.1"/>
    <property type="molecule type" value="Genomic_DNA"/>
</dbReference>
<evidence type="ECO:0000256" key="1">
    <source>
        <dbReference type="ARBA" id="ARBA00004123"/>
    </source>
</evidence>
<evidence type="ECO:0000313" key="12">
    <source>
        <dbReference type="Proteomes" id="UP001461498"/>
    </source>
</evidence>
<dbReference type="FunFam" id="2.10.110.10:FF:000006">
    <property type="entry name" value="LIM homeobox transcription factor 1-beta"/>
    <property type="match status" value="1"/>
</dbReference>
<keyword evidence="12" id="KW-1185">Reference proteome</keyword>
<protein>
    <recommendedName>
        <fullName evidence="10">LIM zinc-binding domain-containing protein</fullName>
    </recommendedName>
</protein>
<dbReference type="GO" id="GO:0000977">
    <property type="term" value="F:RNA polymerase II transcription regulatory region sequence-specific DNA binding"/>
    <property type="evidence" value="ECO:0007669"/>
    <property type="project" value="TreeGrafter"/>
</dbReference>
<keyword evidence="4 9" id="KW-0862">Zinc</keyword>
<evidence type="ECO:0000256" key="6">
    <source>
        <dbReference type="ARBA" id="ARBA00023125"/>
    </source>
</evidence>
<reference evidence="11 12" key="1">
    <citation type="submission" date="2022-12" db="EMBL/GenBank/DDBJ databases">
        <title>Chromosome-level genome assembly of true bugs.</title>
        <authorList>
            <person name="Ma L."/>
            <person name="Li H."/>
        </authorList>
    </citation>
    <scope>NUCLEOTIDE SEQUENCE [LARGE SCALE GENOMIC DNA]</scope>
    <source>
        <strain evidence="11">Lab_2022b</strain>
    </source>
</reference>
<dbReference type="SUPFAM" id="SSF57716">
    <property type="entry name" value="Glucocorticoid receptor-like (DNA-binding domain)"/>
    <property type="match status" value="2"/>
</dbReference>
<dbReference type="PANTHER" id="PTHR24208">
    <property type="entry name" value="LIM/HOMEOBOX PROTEIN LHX"/>
    <property type="match status" value="1"/>
</dbReference>
<dbReference type="PROSITE" id="PS00478">
    <property type="entry name" value="LIM_DOMAIN_1"/>
    <property type="match status" value="1"/>
</dbReference>
<feature type="domain" description="LIM zinc-binding" evidence="10">
    <location>
        <begin position="4"/>
        <end position="59"/>
    </location>
</feature>
<evidence type="ECO:0000256" key="8">
    <source>
        <dbReference type="ARBA" id="ARBA00023242"/>
    </source>
</evidence>
<keyword evidence="7" id="KW-0371">Homeobox</keyword>
<gene>
    <name evidence="11" type="ORF">O3M35_002614</name>
</gene>
<evidence type="ECO:0000256" key="5">
    <source>
        <dbReference type="ARBA" id="ARBA00023038"/>
    </source>
</evidence>
<comment type="subcellular location">
    <subcellularLocation>
        <location evidence="1">Nucleus</location>
    </subcellularLocation>
</comment>
<dbReference type="GO" id="GO:0046872">
    <property type="term" value="F:metal ion binding"/>
    <property type="evidence" value="ECO:0007669"/>
    <property type="project" value="UniProtKB-KW"/>
</dbReference>
<keyword evidence="2 9" id="KW-0479">Metal-binding</keyword>
<dbReference type="Gene3D" id="2.10.110.10">
    <property type="entry name" value="Cysteine Rich Protein"/>
    <property type="match status" value="1"/>
</dbReference>
<accession>A0AAW1CTK0</accession>
<dbReference type="PANTHER" id="PTHR24208:SF166">
    <property type="entry name" value="LIM HOMEOBOX TRANSCRIPTION FACTOR 1 ALPHA, ISOFORM B"/>
    <property type="match status" value="1"/>
</dbReference>
<dbReference type="GO" id="GO:0000981">
    <property type="term" value="F:DNA-binding transcription factor activity, RNA polymerase II-specific"/>
    <property type="evidence" value="ECO:0007669"/>
    <property type="project" value="TreeGrafter"/>
</dbReference>
<sequence length="59" mass="6892">MVPERCGGCSSPISDRYIMRVGETSYHERCLTCSLCQATLSHTCFYRDSKLYCRIDYER</sequence>
<evidence type="ECO:0000256" key="7">
    <source>
        <dbReference type="ARBA" id="ARBA00023155"/>
    </source>
</evidence>
<evidence type="ECO:0000313" key="11">
    <source>
        <dbReference type="EMBL" id="KAK9499599.1"/>
    </source>
</evidence>
<comment type="caution">
    <text evidence="11">The sequence shown here is derived from an EMBL/GenBank/DDBJ whole genome shotgun (WGS) entry which is preliminary data.</text>
</comment>
<evidence type="ECO:0000256" key="2">
    <source>
        <dbReference type="ARBA" id="ARBA00022723"/>
    </source>
</evidence>
<keyword evidence="8" id="KW-0539">Nucleus</keyword>